<dbReference type="Pfam" id="PF00226">
    <property type="entry name" value="DnaJ"/>
    <property type="match status" value="1"/>
</dbReference>
<proteinExistence type="predicted"/>
<keyword evidence="2" id="KW-0346">Stress response</keyword>
<gene>
    <name evidence="4" type="ORF">I6J18_00075</name>
</gene>
<dbReference type="Proteomes" id="UP000595254">
    <property type="component" value="Plasmid unnamed"/>
</dbReference>
<dbReference type="InterPro" id="IPR001623">
    <property type="entry name" value="DnaJ_domain"/>
</dbReference>
<reference evidence="4 5" key="1">
    <citation type="submission" date="2021-01" db="EMBL/GenBank/DDBJ databases">
        <title>FDA dAtabase for Regulatory Grade micrObial Sequences (FDA-ARGOS): Supporting development and validation of Infectious Disease Dx tests.</title>
        <authorList>
            <person name="Nelson B."/>
            <person name="Plummer A."/>
            <person name="Tallon L."/>
            <person name="Sadzewicz L."/>
            <person name="Zhao X."/>
            <person name="Boylan J."/>
            <person name="Ott S."/>
            <person name="Bowen H."/>
            <person name="Vavikolanu K."/>
            <person name="Mehta A."/>
            <person name="Aluvathingal J."/>
            <person name="Nadendla S."/>
            <person name="Myers T."/>
            <person name="Yan Y."/>
            <person name="Sichtig H."/>
        </authorList>
    </citation>
    <scope>NUCLEOTIDE SEQUENCE [LARGE SCALE GENOMIC DNA]</scope>
    <source>
        <strain evidence="4 5">FDAARGOS_1161</strain>
        <plasmid evidence="4 5">unnamed</plasmid>
    </source>
</reference>
<dbReference type="InterPro" id="IPR036869">
    <property type="entry name" value="J_dom_sf"/>
</dbReference>
<evidence type="ECO:0000313" key="4">
    <source>
        <dbReference type="EMBL" id="QQS98458.1"/>
    </source>
</evidence>
<dbReference type="EMBL" id="CP068052">
    <property type="protein sequence ID" value="QQS98458.1"/>
    <property type="molecule type" value="Genomic_DNA"/>
</dbReference>
<keyword evidence="1" id="KW-0235">DNA replication</keyword>
<evidence type="ECO:0000313" key="5">
    <source>
        <dbReference type="Proteomes" id="UP000595254"/>
    </source>
</evidence>
<dbReference type="Gene3D" id="1.10.287.110">
    <property type="entry name" value="DnaJ domain"/>
    <property type="match status" value="1"/>
</dbReference>
<name>A0A974NIL0_PERPY</name>
<dbReference type="KEGG" id="ppsr:I6J18_00075"/>
<protein>
    <submittedName>
        <fullName evidence="4">DnaJ domain-containing protein</fullName>
    </submittedName>
</protein>
<dbReference type="SUPFAM" id="SSF46565">
    <property type="entry name" value="Chaperone J-domain"/>
    <property type="match status" value="1"/>
</dbReference>
<keyword evidence="4" id="KW-0614">Plasmid</keyword>
<evidence type="ECO:0000256" key="1">
    <source>
        <dbReference type="ARBA" id="ARBA00022705"/>
    </source>
</evidence>
<sequence>MLKEFNLPIDTTDFNVIKKKYRKLVKLYHPDMANGDAGKFKKIQEDYDILKIYMNQAS</sequence>
<feature type="domain" description="J" evidence="3">
    <location>
        <begin position="1"/>
        <end position="58"/>
    </location>
</feature>
<dbReference type="PROSITE" id="PS50076">
    <property type="entry name" value="DNAJ_2"/>
    <property type="match status" value="1"/>
</dbReference>
<dbReference type="SMART" id="SM00271">
    <property type="entry name" value="DnaJ"/>
    <property type="match status" value="1"/>
</dbReference>
<geneLocation type="plasmid" evidence="4 5">
    <name>unnamed</name>
</geneLocation>
<dbReference type="AlphaFoldDB" id="A0A974NIL0"/>
<dbReference type="GO" id="GO:0006260">
    <property type="term" value="P:DNA replication"/>
    <property type="evidence" value="ECO:0007669"/>
    <property type="project" value="UniProtKB-KW"/>
</dbReference>
<dbReference type="CDD" id="cd06257">
    <property type="entry name" value="DnaJ"/>
    <property type="match status" value="1"/>
</dbReference>
<accession>A0A974NIL0</accession>
<evidence type="ECO:0000259" key="3">
    <source>
        <dbReference type="PROSITE" id="PS50076"/>
    </source>
</evidence>
<organism evidence="4 5">
    <name type="scientific">Peribacillus psychrosaccharolyticus</name>
    <name type="common">Bacillus psychrosaccharolyticus</name>
    <dbReference type="NCBI Taxonomy" id="1407"/>
    <lineage>
        <taxon>Bacteria</taxon>
        <taxon>Bacillati</taxon>
        <taxon>Bacillota</taxon>
        <taxon>Bacilli</taxon>
        <taxon>Bacillales</taxon>
        <taxon>Bacillaceae</taxon>
        <taxon>Peribacillus</taxon>
    </lineage>
</organism>
<evidence type="ECO:0000256" key="2">
    <source>
        <dbReference type="ARBA" id="ARBA00023016"/>
    </source>
</evidence>
<keyword evidence="5" id="KW-1185">Reference proteome</keyword>